<protein>
    <submittedName>
        <fullName evidence="2">Uncharacterized protein</fullName>
    </submittedName>
</protein>
<dbReference type="RefSeq" id="WP_090058144.1">
    <property type="nucleotide sequence ID" value="NZ_FORH01000001.1"/>
</dbReference>
<organism evidence="2 3">
    <name type="scientific">Celeribacter neptunius</name>
    <dbReference type="NCBI Taxonomy" id="588602"/>
    <lineage>
        <taxon>Bacteria</taxon>
        <taxon>Pseudomonadati</taxon>
        <taxon>Pseudomonadota</taxon>
        <taxon>Alphaproteobacteria</taxon>
        <taxon>Rhodobacterales</taxon>
        <taxon>Roseobacteraceae</taxon>
        <taxon>Celeribacter</taxon>
    </lineage>
</organism>
<dbReference type="EMBL" id="FORH01000001">
    <property type="protein sequence ID" value="SFI81239.1"/>
    <property type="molecule type" value="Genomic_DNA"/>
</dbReference>
<proteinExistence type="predicted"/>
<name>A0A1I3L984_9RHOB</name>
<keyword evidence="1" id="KW-0472">Membrane</keyword>
<feature type="transmembrane region" description="Helical" evidence="1">
    <location>
        <begin position="36"/>
        <end position="56"/>
    </location>
</feature>
<accession>A0A1I3L984</accession>
<dbReference type="AlphaFoldDB" id="A0A1I3L984"/>
<gene>
    <name evidence="2" type="ORF">SAMN04487991_0936</name>
</gene>
<sequence length="83" mass="8697">MSTQVKTHLTSFQASYQGRAPHAPLDPAGFRHRMRLPIATLGLGLVAALAIAGGALDRFVVGQSVTGGLSELEFLTGELPPVE</sequence>
<dbReference type="Proteomes" id="UP000199630">
    <property type="component" value="Unassembled WGS sequence"/>
</dbReference>
<keyword evidence="1" id="KW-0812">Transmembrane</keyword>
<evidence type="ECO:0000256" key="1">
    <source>
        <dbReference type="SAM" id="Phobius"/>
    </source>
</evidence>
<keyword evidence="3" id="KW-1185">Reference proteome</keyword>
<evidence type="ECO:0000313" key="3">
    <source>
        <dbReference type="Proteomes" id="UP000199630"/>
    </source>
</evidence>
<reference evidence="3" key="1">
    <citation type="submission" date="2016-10" db="EMBL/GenBank/DDBJ databases">
        <authorList>
            <person name="Varghese N."/>
            <person name="Submissions S."/>
        </authorList>
    </citation>
    <scope>NUCLEOTIDE SEQUENCE [LARGE SCALE GENOMIC DNA]</scope>
    <source>
        <strain evidence="3">DSM 26471</strain>
    </source>
</reference>
<keyword evidence="1" id="KW-1133">Transmembrane helix</keyword>
<evidence type="ECO:0000313" key="2">
    <source>
        <dbReference type="EMBL" id="SFI81239.1"/>
    </source>
</evidence>